<protein>
    <submittedName>
        <fullName evidence="1">Uncharacterized protein</fullName>
    </submittedName>
</protein>
<keyword evidence="2" id="KW-1185">Reference proteome</keyword>
<comment type="caution">
    <text evidence="1">The sequence shown here is derived from an EMBL/GenBank/DDBJ whole genome shotgun (WGS) entry which is preliminary data.</text>
</comment>
<sequence>MTQFLQAADEWDLERLYQNLADAKRQFAPHKQRGLTPVEKLHLRGLLCGYNPEEIAEQLYNASAGVRVALSNTIYRF</sequence>
<name>A0AAE3GNL3_9CYAN</name>
<dbReference type="EMBL" id="JAMZMM010000002">
    <property type="protein sequence ID" value="MCP2726918.1"/>
    <property type="molecule type" value="Genomic_DNA"/>
</dbReference>
<evidence type="ECO:0000313" key="2">
    <source>
        <dbReference type="Proteomes" id="UP001204953"/>
    </source>
</evidence>
<proteinExistence type="predicted"/>
<dbReference type="Proteomes" id="UP001204953">
    <property type="component" value="Unassembled WGS sequence"/>
</dbReference>
<dbReference type="RefSeq" id="WP_254009740.1">
    <property type="nucleotide sequence ID" value="NZ_JAMZMM010000002.1"/>
</dbReference>
<accession>A0AAE3GNL3</accession>
<reference evidence="1" key="1">
    <citation type="submission" date="2022-06" db="EMBL/GenBank/DDBJ databases">
        <title>New cyanobacteria of genus Symplocastrum in benthos of Lake Baikal.</title>
        <authorList>
            <person name="Sorokovikova E."/>
            <person name="Tikhonova I."/>
            <person name="Krasnopeev A."/>
            <person name="Evseev P."/>
            <person name="Gladkikh A."/>
            <person name="Belykh O."/>
        </authorList>
    </citation>
    <scope>NUCLEOTIDE SEQUENCE</scope>
    <source>
        <strain evidence="1">BBK-W-15</strain>
    </source>
</reference>
<organism evidence="1 2">
    <name type="scientific">Limnofasciculus baicalensis BBK-W-15</name>
    <dbReference type="NCBI Taxonomy" id="2699891"/>
    <lineage>
        <taxon>Bacteria</taxon>
        <taxon>Bacillati</taxon>
        <taxon>Cyanobacteriota</taxon>
        <taxon>Cyanophyceae</taxon>
        <taxon>Coleofasciculales</taxon>
        <taxon>Coleofasciculaceae</taxon>
        <taxon>Limnofasciculus</taxon>
        <taxon>Limnofasciculus baicalensis</taxon>
    </lineage>
</organism>
<gene>
    <name evidence="1" type="ORF">NJ959_00300</name>
</gene>
<evidence type="ECO:0000313" key="1">
    <source>
        <dbReference type="EMBL" id="MCP2726918.1"/>
    </source>
</evidence>
<dbReference type="AlphaFoldDB" id="A0AAE3GNL3"/>